<accession>A0A1I7IRS5</accession>
<organism evidence="5 6">
    <name type="scientific">Pustulibacterium marinum</name>
    <dbReference type="NCBI Taxonomy" id="1224947"/>
    <lineage>
        <taxon>Bacteria</taxon>
        <taxon>Pseudomonadati</taxon>
        <taxon>Bacteroidota</taxon>
        <taxon>Flavobacteriia</taxon>
        <taxon>Flavobacteriales</taxon>
        <taxon>Flavobacteriaceae</taxon>
        <taxon>Pustulibacterium</taxon>
    </lineage>
</organism>
<dbReference type="GO" id="GO:0003700">
    <property type="term" value="F:DNA-binding transcription factor activity"/>
    <property type="evidence" value="ECO:0007669"/>
    <property type="project" value="InterPro"/>
</dbReference>
<keyword evidence="3" id="KW-0804">Transcription</keyword>
<proteinExistence type="predicted"/>
<evidence type="ECO:0000256" key="3">
    <source>
        <dbReference type="ARBA" id="ARBA00023163"/>
    </source>
</evidence>
<reference evidence="5 6" key="1">
    <citation type="submission" date="2016-10" db="EMBL/GenBank/DDBJ databases">
        <authorList>
            <person name="de Groot N.N."/>
        </authorList>
    </citation>
    <scope>NUCLEOTIDE SEQUENCE [LARGE SCALE GENOMIC DNA]</scope>
    <source>
        <strain evidence="5 6">CGMCC 1.12333</strain>
    </source>
</reference>
<dbReference type="CDD" id="cd00130">
    <property type="entry name" value="PAS"/>
    <property type="match status" value="1"/>
</dbReference>
<dbReference type="SMART" id="SM00342">
    <property type="entry name" value="HTH_ARAC"/>
    <property type="match status" value="1"/>
</dbReference>
<dbReference type="InterPro" id="IPR009057">
    <property type="entry name" value="Homeodomain-like_sf"/>
</dbReference>
<dbReference type="SUPFAM" id="SSF55785">
    <property type="entry name" value="PYP-like sensor domain (PAS domain)"/>
    <property type="match status" value="1"/>
</dbReference>
<keyword evidence="1" id="KW-0805">Transcription regulation</keyword>
<dbReference type="Proteomes" id="UP000199138">
    <property type="component" value="Unassembled WGS sequence"/>
</dbReference>
<dbReference type="PANTHER" id="PTHR43280">
    <property type="entry name" value="ARAC-FAMILY TRANSCRIPTIONAL REGULATOR"/>
    <property type="match status" value="1"/>
</dbReference>
<evidence type="ECO:0000313" key="6">
    <source>
        <dbReference type="Proteomes" id="UP000199138"/>
    </source>
</evidence>
<gene>
    <name evidence="5" type="ORF">SAMN05216480_12029</name>
</gene>
<dbReference type="OrthoDB" id="1451418at2"/>
<dbReference type="InterPro" id="IPR035965">
    <property type="entry name" value="PAS-like_dom_sf"/>
</dbReference>
<dbReference type="GO" id="GO:0043565">
    <property type="term" value="F:sequence-specific DNA binding"/>
    <property type="evidence" value="ECO:0007669"/>
    <property type="project" value="InterPro"/>
</dbReference>
<dbReference type="Gene3D" id="1.10.10.60">
    <property type="entry name" value="Homeodomain-like"/>
    <property type="match status" value="2"/>
</dbReference>
<dbReference type="SUPFAM" id="SSF46689">
    <property type="entry name" value="Homeodomain-like"/>
    <property type="match status" value="2"/>
</dbReference>
<dbReference type="InterPro" id="IPR020449">
    <property type="entry name" value="Tscrpt_reg_AraC-type_HTH"/>
</dbReference>
<evidence type="ECO:0000256" key="1">
    <source>
        <dbReference type="ARBA" id="ARBA00023015"/>
    </source>
</evidence>
<dbReference type="PRINTS" id="PR00032">
    <property type="entry name" value="HTHARAC"/>
</dbReference>
<dbReference type="AlphaFoldDB" id="A0A1I7IRS5"/>
<evidence type="ECO:0000313" key="5">
    <source>
        <dbReference type="EMBL" id="SFU75597.1"/>
    </source>
</evidence>
<evidence type="ECO:0000256" key="2">
    <source>
        <dbReference type="ARBA" id="ARBA00023125"/>
    </source>
</evidence>
<keyword evidence="6" id="KW-1185">Reference proteome</keyword>
<evidence type="ECO:0000259" key="4">
    <source>
        <dbReference type="PROSITE" id="PS01124"/>
    </source>
</evidence>
<protein>
    <submittedName>
        <fullName evidence="5">AraC-type DNA-binding protein</fullName>
    </submittedName>
</protein>
<dbReference type="InterPro" id="IPR000014">
    <property type="entry name" value="PAS"/>
</dbReference>
<dbReference type="PROSITE" id="PS01124">
    <property type="entry name" value="HTH_ARAC_FAMILY_2"/>
    <property type="match status" value="1"/>
</dbReference>
<keyword evidence="2 5" id="KW-0238">DNA-binding</keyword>
<feature type="domain" description="HTH araC/xylS-type" evidence="4">
    <location>
        <begin position="208"/>
        <end position="307"/>
    </location>
</feature>
<dbReference type="InterPro" id="IPR018060">
    <property type="entry name" value="HTH_AraC"/>
</dbReference>
<dbReference type="STRING" id="1224947.SAMN05216480_12029"/>
<dbReference type="PANTHER" id="PTHR43280:SF2">
    <property type="entry name" value="HTH-TYPE TRANSCRIPTIONAL REGULATOR EXSA"/>
    <property type="match status" value="1"/>
</dbReference>
<dbReference type="SMART" id="SM00091">
    <property type="entry name" value="PAS"/>
    <property type="match status" value="1"/>
</dbReference>
<dbReference type="Pfam" id="PF12833">
    <property type="entry name" value="HTH_18"/>
    <property type="match status" value="1"/>
</dbReference>
<dbReference type="Gene3D" id="3.30.450.20">
    <property type="entry name" value="PAS domain"/>
    <property type="match status" value="1"/>
</dbReference>
<name>A0A1I7IRS5_9FLAO</name>
<dbReference type="EMBL" id="FPBK01000020">
    <property type="protein sequence ID" value="SFU75597.1"/>
    <property type="molecule type" value="Genomic_DNA"/>
</dbReference>
<sequence length="313" mass="36283">MRKRKMKNQAHQHRMEQLHAMLLEMIQGNLMYEMKIASKKDCLSGISALLNMLNEELRAFVQRDAFQNTQSPFIPIAIGSMILNASHHIEQVTSQIPSLLHYPPEVFIGTNLQDLLLPESLPLYQQTMEALKSTPQDILICPLEFRAGNGLHLKLSGSLQWLTTPAQRPLLVITFMEVVRKDSVLLPRDPFTFANNSSIPAEDRKKLEAAATYLKAHVEDHMISLTELARLVRTNEFKLKRYFKQMYHTTVHEYQKQLRLRRAALYLTDTNLSMKQIAKKLGYKTAPHFSKVFKEHYQMPPSVYRKEKRPPFN</sequence>
<dbReference type="RefSeq" id="WP_093026457.1">
    <property type="nucleotide sequence ID" value="NZ_FPBK01000020.1"/>
</dbReference>